<keyword evidence="5" id="KW-0274">FAD</keyword>
<dbReference type="Gramene" id="TKW09502">
    <property type="protein sequence ID" value="TKW09502"/>
    <property type="gene ID" value="SEVIR_6G105900v2"/>
</dbReference>
<keyword evidence="4" id="KW-0732">Signal</keyword>
<evidence type="ECO:0000256" key="3">
    <source>
        <dbReference type="ARBA" id="ARBA00022630"/>
    </source>
</evidence>
<dbReference type="InterPro" id="IPR006094">
    <property type="entry name" value="Oxid_FAD_bind_N"/>
</dbReference>
<gene>
    <name evidence="8" type="ORF">SEVIR_6G105900v2</name>
</gene>
<evidence type="ECO:0000313" key="8">
    <source>
        <dbReference type="EMBL" id="TKW09502.1"/>
    </source>
</evidence>
<dbReference type="InterPro" id="IPR016166">
    <property type="entry name" value="FAD-bd_PCMH"/>
</dbReference>
<proteinExistence type="inferred from homology"/>
<evidence type="ECO:0000256" key="5">
    <source>
        <dbReference type="ARBA" id="ARBA00022827"/>
    </source>
</evidence>
<dbReference type="Proteomes" id="UP000298652">
    <property type="component" value="Chromosome 6"/>
</dbReference>
<dbReference type="Pfam" id="PF01565">
    <property type="entry name" value="FAD_binding_4"/>
    <property type="match status" value="1"/>
</dbReference>
<keyword evidence="6" id="KW-0325">Glycoprotein</keyword>
<keyword evidence="9" id="KW-1185">Reference proteome</keyword>
<evidence type="ECO:0000259" key="7">
    <source>
        <dbReference type="PROSITE" id="PS51387"/>
    </source>
</evidence>
<dbReference type="PROSITE" id="PS51387">
    <property type="entry name" value="FAD_PCMH"/>
    <property type="match status" value="1"/>
</dbReference>
<feature type="domain" description="FAD-binding PCMH-type" evidence="7">
    <location>
        <begin position="71"/>
        <end position="248"/>
    </location>
</feature>
<comment type="similarity">
    <text evidence="2">Belongs to the oxygen-dependent FAD-linked oxidoreductase family.</text>
</comment>
<dbReference type="EMBL" id="CM016557">
    <property type="protein sequence ID" value="TKW09502.1"/>
    <property type="molecule type" value="Genomic_DNA"/>
</dbReference>
<dbReference type="Pfam" id="PF08031">
    <property type="entry name" value="BBE"/>
    <property type="match status" value="1"/>
</dbReference>
<organism evidence="8 9">
    <name type="scientific">Setaria viridis</name>
    <name type="common">Green bristlegrass</name>
    <name type="synonym">Setaria italica subsp. viridis</name>
    <dbReference type="NCBI Taxonomy" id="4556"/>
    <lineage>
        <taxon>Eukaryota</taxon>
        <taxon>Viridiplantae</taxon>
        <taxon>Streptophyta</taxon>
        <taxon>Embryophyta</taxon>
        <taxon>Tracheophyta</taxon>
        <taxon>Spermatophyta</taxon>
        <taxon>Magnoliopsida</taxon>
        <taxon>Liliopsida</taxon>
        <taxon>Poales</taxon>
        <taxon>Poaceae</taxon>
        <taxon>PACMAD clade</taxon>
        <taxon>Panicoideae</taxon>
        <taxon>Panicodae</taxon>
        <taxon>Paniceae</taxon>
        <taxon>Cenchrinae</taxon>
        <taxon>Setaria</taxon>
    </lineage>
</organism>
<sequence>MAPNTGILGLVLWTSRGDALSGSKTSSAAPDVFLSCLAVDIPHRLVHTPASSSYAEHLFSSIRNLRFVAPDTPRPLAIVAAAEPKHVQATVRCGRRHGVRVRTRSGGHDYEGISYTSLDHHERFAVLDLAAFRSIRVDAPRAEAWAGSGATLGELYFAIGAANRTLAFPAGSCPTVCLGGHLSGGGFGALARKYGLSADNVVDAVVVDADGRLQNRSTMGEDYFWAIRGGGGESFGVVLAWKLHLVRVPETVTLFSIRRSRNQSAIDLITRWQEISPVLPWDLYLRVVVDKQQAYFVALFLGSCGRLHRLIRTRFPDLGMTQQDCEEVSWVQSTVFFAFDSTAMPLEVLLQRGNKRQSYVKAKSDHVQVPMPRQVWESTWARLERPEAASLMLEPYGGFMGSISSSVTPFPHRKGNLYQLQYYSEWFENGSATLKKRMKWVRDLYKELEPYVSKNPRAVYVNYRDLDLGTNKLEGNVTSYANARAWGEKYFKGNFERLAAVKAMVDPEDFFRNEQSIPPLPTATLWSPI</sequence>
<dbReference type="GO" id="GO:0071949">
    <property type="term" value="F:FAD binding"/>
    <property type="evidence" value="ECO:0007669"/>
    <property type="project" value="InterPro"/>
</dbReference>
<reference evidence="8" key="1">
    <citation type="submission" date="2019-03" db="EMBL/GenBank/DDBJ databases">
        <title>WGS assembly of Setaria viridis.</title>
        <authorList>
            <person name="Huang P."/>
            <person name="Jenkins J."/>
            <person name="Grimwood J."/>
            <person name="Barry K."/>
            <person name="Healey A."/>
            <person name="Mamidi S."/>
            <person name="Sreedasyam A."/>
            <person name="Shu S."/>
            <person name="Feldman M."/>
            <person name="Wu J."/>
            <person name="Yu Y."/>
            <person name="Chen C."/>
            <person name="Johnson J."/>
            <person name="Rokhsar D."/>
            <person name="Baxter I."/>
            <person name="Schmutz J."/>
            <person name="Brutnell T."/>
            <person name="Kellogg E."/>
        </authorList>
    </citation>
    <scope>NUCLEOTIDE SEQUENCE [LARGE SCALE GENOMIC DNA]</scope>
</reference>
<dbReference type="GO" id="GO:0016491">
    <property type="term" value="F:oxidoreductase activity"/>
    <property type="evidence" value="ECO:0007669"/>
    <property type="project" value="InterPro"/>
</dbReference>
<comment type="cofactor">
    <cofactor evidence="1">
        <name>FAD</name>
        <dbReference type="ChEBI" id="CHEBI:57692"/>
    </cofactor>
</comment>
<dbReference type="AlphaFoldDB" id="A0A4U6U3P4"/>
<keyword evidence="3" id="KW-0285">Flavoprotein</keyword>
<evidence type="ECO:0000313" key="9">
    <source>
        <dbReference type="Proteomes" id="UP000298652"/>
    </source>
</evidence>
<evidence type="ECO:0000256" key="4">
    <source>
        <dbReference type="ARBA" id="ARBA00022729"/>
    </source>
</evidence>
<dbReference type="PANTHER" id="PTHR32448">
    <property type="entry name" value="OS08G0158400 PROTEIN"/>
    <property type="match status" value="1"/>
</dbReference>
<evidence type="ECO:0000256" key="2">
    <source>
        <dbReference type="ARBA" id="ARBA00005466"/>
    </source>
</evidence>
<dbReference type="Gene3D" id="3.30.43.10">
    <property type="entry name" value="Uridine Diphospho-n-acetylenolpyruvylglucosamine Reductase, domain 2"/>
    <property type="match status" value="1"/>
</dbReference>
<dbReference type="OMA" id="MRISICS"/>
<dbReference type="SUPFAM" id="SSF56176">
    <property type="entry name" value="FAD-binding/transporter-associated domain-like"/>
    <property type="match status" value="1"/>
</dbReference>
<dbReference type="InterPro" id="IPR036318">
    <property type="entry name" value="FAD-bd_PCMH-like_sf"/>
</dbReference>
<dbReference type="InterPro" id="IPR016169">
    <property type="entry name" value="FAD-bd_PCMH_sub2"/>
</dbReference>
<protein>
    <recommendedName>
        <fullName evidence="7">FAD-binding PCMH-type domain-containing protein</fullName>
    </recommendedName>
</protein>
<accession>A0A4U6U3P4</accession>
<dbReference type="InterPro" id="IPR016167">
    <property type="entry name" value="FAD-bd_PCMH_sub1"/>
</dbReference>
<dbReference type="Gene3D" id="3.40.462.20">
    <property type="match status" value="1"/>
</dbReference>
<evidence type="ECO:0000256" key="1">
    <source>
        <dbReference type="ARBA" id="ARBA00001974"/>
    </source>
</evidence>
<evidence type="ECO:0000256" key="6">
    <source>
        <dbReference type="ARBA" id="ARBA00023180"/>
    </source>
</evidence>
<dbReference type="InterPro" id="IPR012951">
    <property type="entry name" value="BBE"/>
</dbReference>
<dbReference type="Gene3D" id="3.30.465.10">
    <property type="match status" value="1"/>
</dbReference>
<name>A0A4U6U3P4_SETVI</name>